<evidence type="ECO:0000313" key="7">
    <source>
        <dbReference type="Proteomes" id="UP000236754"/>
    </source>
</evidence>
<dbReference type="RefSeq" id="WP_103889982.1">
    <property type="nucleotide sequence ID" value="NZ_FNVU01000022.1"/>
</dbReference>
<feature type="compositionally biased region" description="Basic and acidic residues" evidence="4">
    <location>
        <begin position="99"/>
        <end position="111"/>
    </location>
</feature>
<evidence type="ECO:0000256" key="3">
    <source>
        <dbReference type="ARBA" id="ARBA00023002"/>
    </source>
</evidence>
<keyword evidence="2 6" id="KW-0223">Dioxygenase</keyword>
<dbReference type="PANTHER" id="PTHR33711:SF9">
    <property type="entry name" value="PROTOCATECHUATE 3,4-DIOXYGENASE ALPHA CHAIN"/>
    <property type="match status" value="1"/>
</dbReference>
<dbReference type="SUPFAM" id="SSF49482">
    <property type="entry name" value="Aromatic compound dioxygenase"/>
    <property type="match status" value="1"/>
</dbReference>
<dbReference type="InterPro" id="IPR050770">
    <property type="entry name" value="Intradiol_RC_Dioxygenase"/>
</dbReference>
<dbReference type="InterPro" id="IPR012786">
    <property type="entry name" value="Protocat_dOase_a"/>
</dbReference>
<evidence type="ECO:0000256" key="4">
    <source>
        <dbReference type="SAM" id="MobiDB-lite"/>
    </source>
</evidence>
<feature type="compositionally biased region" description="Low complexity" evidence="4">
    <location>
        <begin position="9"/>
        <end position="29"/>
    </location>
</feature>
<protein>
    <submittedName>
        <fullName evidence="6">Protocatechuate 3,4-dioxygenase, alpha subunit</fullName>
    </submittedName>
</protein>
<dbReference type="InterPro" id="IPR015889">
    <property type="entry name" value="Intradiol_dOase_core"/>
</dbReference>
<keyword evidence="7" id="KW-1185">Reference proteome</keyword>
<organism evidence="6 7">
    <name type="scientific">Actinacidiphila yanglinensis</name>
    <dbReference type="NCBI Taxonomy" id="310779"/>
    <lineage>
        <taxon>Bacteria</taxon>
        <taxon>Bacillati</taxon>
        <taxon>Actinomycetota</taxon>
        <taxon>Actinomycetes</taxon>
        <taxon>Kitasatosporales</taxon>
        <taxon>Streptomycetaceae</taxon>
        <taxon>Actinacidiphila</taxon>
    </lineage>
</organism>
<dbReference type="Proteomes" id="UP000236754">
    <property type="component" value="Unassembled WGS sequence"/>
</dbReference>
<evidence type="ECO:0000256" key="2">
    <source>
        <dbReference type="ARBA" id="ARBA00022964"/>
    </source>
</evidence>
<dbReference type="PANTHER" id="PTHR33711">
    <property type="entry name" value="DIOXYGENASE, PUTATIVE (AFU_ORTHOLOGUE AFUA_2G02910)-RELATED"/>
    <property type="match status" value="1"/>
</dbReference>
<evidence type="ECO:0000259" key="5">
    <source>
        <dbReference type="Pfam" id="PF00775"/>
    </source>
</evidence>
<dbReference type="Gene3D" id="2.60.130.10">
    <property type="entry name" value="Aromatic compound dioxygenase"/>
    <property type="match status" value="1"/>
</dbReference>
<feature type="domain" description="Intradiol ring-cleavage dioxygenases" evidence="5">
    <location>
        <begin position="60"/>
        <end position="138"/>
    </location>
</feature>
<comment type="similarity">
    <text evidence="1">Belongs to the intradiol ring-cleavage dioxygenase family.</text>
</comment>
<dbReference type="GO" id="GO:0008199">
    <property type="term" value="F:ferric iron binding"/>
    <property type="evidence" value="ECO:0007669"/>
    <property type="project" value="InterPro"/>
</dbReference>
<evidence type="ECO:0000313" key="6">
    <source>
        <dbReference type="EMBL" id="SEG90723.1"/>
    </source>
</evidence>
<dbReference type="InterPro" id="IPR000627">
    <property type="entry name" value="Intradiol_dOase_C"/>
</dbReference>
<dbReference type="AlphaFoldDB" id="A0A1H6E0P1"/>
<dbReference type="OrthoDB" id="4417174at2"/>
<gene>
    <name evidence="6" type="ORF">SAMN05216223_12267</name>
</gene>
<keyword evidence="3" id="KW-0560">Oxidoreductase</keyword>
<dbReference type="EMBL" id="FNVU01000022">
    <property type="protein sequence ID" value="SEG90723.1"/>
    <property type="molecule type" value="Genomic_DNA"/>
</dbReference>
<reference evidence="6 7" key="1">
    <citation type="submission" date="2016-10" db="EMBL/GenBank/DDBJ databases">
        <authorList>
            <person name="de Groot N.N."/>
        </authorList>
    </citation>
    <scope>NUCLEOTIDE SEQUENCE [LARGE SCALE GENOMIC DNA]</scope>
    <source>
        <strain evidence="6 7">CGMCC 4.2023</strain>
    </source>
</reference>
<sequence>MSTVDRRPSTVPAPASAPSTSVSAPASGPAPTPSQTVGPFFGHALPLTGGGDVAPRSAPETVTLHGRVLDGRGEPVPDALLEFWQAGPDGRPPAAPGSMRRDHSTGRDAGRDGVTFTGWGRVPTDADGHYTVRTLRPPAAAPYVGVLLFARGLLHHLYTRAYLDPAADDALLASLPGERRATLVATHEGGEAHRVYRFDLRIQGDDAQETVFLDFR</sequence>
<evidence type="ECO:0000256" key="1">
    <source>
        <dbReference type="ARBA" id="ARBA00007825"/>
    </source>
</evidence>
<feature type="region of interest" description="Disordered" evidence="4">
    <location>
        <begin position="1"/>
        <end position="58"/>
    </location>
</feature>
<name>A0A1H6E0P1_9ACTN</name>
<proteinExistence type="inferred from homology"/>
<dbReference type="GO" id="GO:0018578">
    <property type="term" value="F:protocatechuate 3,4-dioxygenase activity"/>
    <property type="evidence" value="ECO:0007669"/>
    <property type="project" value="InterPro"/>
</dbReference>
<dbReference type="NCBIfam" id="TIGR02423">
    <property type="entry name" value="protocat_alph"/>
    <property type="match status" value="1"/>
</dbReference>
<dbReference type="Pfam" id="PF00775">
    <property type="entry name" value="Dioxygenase_C"/>
    <property type="match status" value="1"/>
</dbReference>
<accession>A0A1H6E0P1</accession>
<feature type="region of interest" description="Disordered" evidence="4">
    <location>
        <begin position="85"/>
        <end position="120"/>
    </location>
</feature>